<feature type="transmembrane region" description="Helical" evidence="11">
    <location>
        <begin position="102"/>
        <end position="135"/>
    </location>
</feature>
<evidence type="ECO:0000256" key="4">
    <source>
        <dbReference type="ARBA" id="ARBA00022475"/>
    </source>
</evidence>
<feature type="compositionally biased region" description="Gly residues" evidence="10">
    <location>
        <begin position="446"/>
        <end position="455"/>
    </location>
</feature>
<feature type="transmembrane region" description="Helical" evidence="11">
    <location>
        <begin position="1532"/>
        <end position="1559"/>
    </location>
</feature>
<feature type="domain" description="Piezo THU9 and anchor" evidence="16">
    <location>
        <begin position="1791"/>
        <end position="2032"/>
    </location>
</feature>
<evidence type="ECO:0000259" key="16">
    <source>
        <dbReference type="Pfam" id="PF24874"/>
    </source>
</evidence>
<feature type="transmembrane region" description="Helical" evidence="11">
    <location>
        <begin position="250"/>
        <end position="269"/>
    </location>
</feature>
<dbReference type="InterPro" id="IPR031805">
    <property type="entry name" value="Piezo_TM25-28"/>
</dbReference>
<gene>
    <name evidence="17" type="ORF">BOX15_Mlig015205g1</name>
</gene>
<evidence type="ECO:0000256" key="8">
    <source>
        <dbReference type="ARBA" id="ARBA00023136"/>
    </source>
</evidence>
<evidence type="ECO:0000256" key="1">
    <source>
        <dbReference type="ARBA" id="ARBA00004651"/>
    </source>
</evidence>
<feature type="transmembrane region" description="Helical" evidence="11">
    <location>
        <begin position="635"/>
        <end position="655"/>
    </location>
</feature>
<feature type="transmembrane region" description="Helical" evidence="11">
    <location>
        <begin position="1865"/>
        <end position="1885"/>
    </location>
</feature>
<feature type="transmembrane region" description="Helical" evidence="11">
    <location>
        <begin position="275"/>
        <end position="298"/>
    </location>
</feature>
<dbReference type="InterPro" id="IPR031334">
    <property type="entry name" value="Piezo_cap_dom"/>
</dbReference>
<evidence type="ECO:0000256" key="6">
    <source>
        <dbReference type="ARBA" id="ARBA00022989"/>
    </source>
</evidence>
<feature type="region of interest" description="Disordered" evidence="10">
    <location>
        <begin position="431"/>
        <end position="455"/>
    </location>
</feature>
<evidence type="ECO:0000259" key="12">
    <source>
        <dbReference type="Pfam" id="PF12166"/>
    </source>
</evidence>
<evidence type="ECO:0000256" key="3">
    <source>
        <dbReference type="ARBA" id="ARBA00022448"/>
    </source>
</evidence>
<feature type="region of interest" description="Disordered" evidence="10">
    <location>
        <begin position="35"/>
        <end position="67"/>
    </location>
</feature>
<name>A0A267F5Z0_9PLAT</name>
<comment type="caution">
    <text evidence="17">The sequence shown here is derived from an EMBL/GenBank/DDBJ whole genome shotgun (WGS) entry which is preliminary data.</text>
</comment>
<dbReference type="PANTHER" id="PTHR47049">
    <property type="entry name" value="PIEZO-TYPE MECHANOSENSITIVE ION CHANNEL HOMOLOG"/>
    <property type="match status" value="1"/>
</dbReference>
<evidence type="ECO:0000259" key="13">
    <source>
        <dbReference type="Pfam" id="PF15917"/>
    </source>
</evidence>
<feature type="transmembrane region" description="Helical" evidence="11">
    <location>
        <begin position="772"/>
        <end position="794"/>
    </location>
</feature>
<organism evidence="17 18">
    <name type="scientific">Macrostomum lignano</name>
    <dbReference type="NCBI Taxonomy" id="282301"/>
    <lineage>
        <taxon>Eukaryota</taxon>
        <taxon>Metazoa</taxon>
        <taxon>Spiralia</taxon>
        <taxon>Lophotrochozoa</taxon>
        <taxon>Platyhelminthes</taxon>
        <taxon>Rhabditophora</taxon>
        <taxon>Macrostomorpha</taxon>
        <taxon>Macrostomida</taxon>
        <taxon>Macrostomidae</taxon>
        <taxon>Macrostomum</taxon>
    </lineage>
</organism>
<sequence length="2429" mass="272286">MPPRGAAAAAAAAAAANSVCDAASDAGFSAAASTQDEPAVGAATSAALPHLPPPPPPPPPARAPSLESSTVQHEAKLTWLLYTLSDPLVKMFLRLRQFLMGASYILTLVSMMAWSVTYVSFCTLPFLLLSCLLWLSPGTRRFTLGLSPLLVVYSTGLLLANYAFNFNLPEIYLARRNQSSFAQIGLQVYEAPMLTFAAQLTFCCVFYFTLWTFLSERRQGVSHDTRAALELYHLRGHSLHRRRRKTMETLIIEVMSKYSLIICCTFWVLMCSRSVVNISHIIVMAIFLYFIITFRLFYGFWRRQLIVCFWGIMLYSMLTLLLIYAYQFQSVPEFITRLTGIQPATLKEIGIEKYETPQLFLNLLFPTSFIIVIMIHVKNFHKTFLQLSNMQPDLDPSATEQPIQQLQPAPPSSIERPIEVDVEMTAAAGRESEIEDDFEDPATAASGGGAAGKRAGGAFNSKTAALRRTLLKTQLYENAVLRQTKLIRKDLNALIVKANAFYSLYSKKFSPTLWRFLEVHWYKAAGLVIVCTATRPTDAGNYEAANFFYIVLLPLYLVAPDIVSVLYLFWSAFLILGKMIYQLGLVHTAIDRQVVTNCTSDLTPPEKGSNATYLPTRMVNNAKYFGFFVAADGEFFSYIIQYMAIVVCLAFQHIISLHQRKFYLNNPRPVPGIVFPNFAFADFEKFYRARVIGQPAAPPPTAGAAAPAESSTGLVGTLVKLLANFGCYKFGLELAYTATVVVSCLRLDLLSCLYMLFLLIFTFMQRRLVRRLWIVFRLLLCFTFLAQFLLACGYPPMLCLEYPWFRSDIRAQASIRYVLTDNFRHWMFLPAYNAPPLAQKLIADYFLLVLVSCQHRVFKAEVYNGGAGYDSSNDPVWRDVAPMLRLRNSFMNSKSADLLILLLRLIFSWIFWACPFLLLILGFLSFNMFSFLYILTAFYFIGKGHRFLLQQRKKLIKLWNAALGLNVFVVLCKCLLQIIGCSFPQHSVDWKHQVFGIQCLNMKAFTEYAIDNSWDSSINNPGIVMDMVCFIFMIVQKRVFLTTYFTEVRLDTEIQNSFTSKGARIITASMRRQKEQNQAEELNEVEYIRRKVEHLKSRKRQKREITEHFQAVRSGTRDLFYAVDADGDKVLTIDESAEDEPDPHWQPTAAENLIEQGLLKATEFAQKPGEMIRKTINTLGQRRYSRSVSINEDELKRLVAGATPTAAATAATASALSGEERHSLLLAGPPIPEELELAAAAAAAAAASAEDTDGAAAADNDAAMSASTEQPLQLQHSLMEVPPPPTTPVLSASNTLVDLNEAMLMRSIGSDFRQQSPALSDQQRLQLSFVHQRPPPPPVRGLGDVGDGSIGRGHVAAGYPTLASEAAGTLLAGDGLAAAVAAAGVSASSYEGDHEDFDDEEEEEDAGAEGGNSRAWSLVWWVVSALGRNLLALLRVLCSLLDRATEDYRKIKDQMMQSKLEAKDERLGESAVDAQGGVELSIRPYPEECIQEDEDSSDVPLEPLPEPQTLGQAAGQLLLLLQYLLFSRLTPLCYVAMVTYHLLNCTVFSLSYPLVVFMWGMLSVPFPTKRFWLSAIAYTMLLIVVKYALQFTVIKKELIREDSGLLAAWFANEIGATSDYSTPVAEIIILGLLFLQRSSLKRYGLWDISRQHTTSMFYSGTGRHRPSQATRGSVGTAEPSTIAKEPLGGDSSAADVADGGIRYRRFRPQVPPSPTPSPLTPEAVVGSTDGLESEDGLDRSRQFFDEAADGHRSGRRSKSSYPTSCLLSCLTCHPFREFFKKIADPNISVRVDLYSWMFISEFVSLLIIFFGYTAGFAGPGRVEDENIITYISKEEIPLTLTLTMFVQFTMLLVDRGLFLTRSRRGKFFFHLLHVTLLHVYLKFILPYMTSADYVSRSWVIKMFYASKCVYFALSAYQILSGYPSRVLGNFICKRQNYLNLFSFKIYLIIPFLFELRSVMDWMLTNTALSISHWLLVEDIYSVIFVSKCWRRAEIDYPTERAKNRTPCYKYCPGFWLIALIVACIWAPVLWFSVMSNVFLEINHVTSCTSELSIGSFTPLYTLRTTSVKGFTQENRTFVHDCFAKKGEEADKRMGHLLQSTTAYIVEFDGMSSVLWTITPPSRRALSKELGNNRSTVRLFFKLECLRSKDGGVSRKKVFERELGFGTPVRESLIRVLNSSAANASVTFHQIGDRFLLLSSDPSGGMEPLSNSLPAKKLNTSRIDIQADLRSDENSVSWWELQDIYSGNFLCPMNRTGRQVGQADMHNILRLVFFSERSKSENRLIQAIQKVGMYGILSVFVISIARVLRAGIIPRHYLVMYVDMPHVDRLLALLHDIYLVRESQELELEEELFAKLLYLFRSPSMLIKYTQTPESILSKFYHEPAPLQPADPLANLPAAAAAEEAGGVGGGGGGHCRKPSDSASKHFKHE</sequence>
<dbReference type="Pfam" id="PF24871">
    <property type="entry name" value="Piezo_TM1-24"/>
    <property type="match status" value="1"/>
</dbReference>
<feature type="transmembrane region" description="Helical" evidence="11">
    <location>
        <begin position="142"/>
        <end position="164"/>
    </location>
</feature>
<comment type="similarity">
    <text evidence="2">Belongs to the PIEZO (TC 1.A.75) family.</text>
</comment>
<evidence type="ECO:0000256" key="9">
    <source>
        <dbReference type="ARBA" id="ARBA00023303"/>
    </source>
</evidence>
<feature type="domain" description="Piezo non-specific cation channel cap" evidence="12">
    <location>
        <begin position="2098"/>
        <end position="2370"/>
    </location>
</feature>
<comment type="subcellular location">
    <subcellularLocation>
        <location evidence="1">Cell membrane</location>
        <topology evidence="1">Multi-pass membrane protein</topology>
    </subcellularLocation>
</comment>
<reference evidence="17 18" key="1">
    <citation type="submission" date="2017-06" db="EMBL/GenBank/DDBJ databases">
        <title>A platform for efficient transgenesis in Macrostomum lignano, a flatworm model organism for stem cell research.</title>
        <authorList>
            <person name="Berezikov E."/>
        </authorList>
    </citation>
    <scope>NUCLEOTIDE SEQUENCE [LARGE SCALE GENOMIC DNA]</scope>
    <source>
        <strain evidence="17">DV1</strain>
        <tissue evidence="17">Whole organism</tissue>
    </source>
</reference>
<feature type="transmembrane region" description="Helical" evidence="11">
    <location>
        <begin position="2010"/>
        <end position="2033"/>
    </location>
</feature>
<evidence type="ECO:0000256" key="5">
    <source>
        <dbReference type="ARBA" id="ARBA00022692"/>
    </source>
</evidence>
<feature type="compositionally biased region" description="Pro residues" evidence="10">
    <location>
        <begin position="1709"/>
        <end position="1719"/>
    </location>
</feature>
<keyword evidence="6 11" id="KW-1133">Transmembrane helix</keyword>
<dbReference type="PANTHER" id="PTHR47049:SF2">
    <property type="entry name" value="PIEZO-TYPE MECHANOSENSITIVE ION CHANNEL HOMOLOG"/>
    <property type="match status" value="1"/>
</dbReference>
<evidence type="ECO:0000259" key="15">
    <source>
        <dbReference type="Pfam" id="PF24871"/>
    </source>
</evidence>
<feature type="transmembrane region" description="Helical" evidence="11">
    <location>
        <begin position="1937"/>
        <end position="1958"/>
    </location>
</feature>
<feature type="transmembrane region" description="Helical" evidence="11">
    <location>
        <begin position="895"/>
        <end position="912"/>
    </location>
</feature>
<keyword evidence="8 11" id="KW-0472">Membrane</keyword>
<dbReference type="Pfam" id="PF24874">
    <property type="entry name" value="Piezo_THU9_anchor"/>
    <property type="match status" value="1"/>
</dbReference>
<evidence type="ECO:0000313" key="17">
    <source>
        <dbReference type="EMBL" id="PAA69190.1"/>
    </source>
</evidence>
<feature type="domain" description="Piezo TM1-24" evidence="15">
    <location>
        <begin position="90"/>
        <end position="386"/>
    </location>
</feature>
<keyword evidence="3" id="KW-0813">Transport</keyword>
<dbReference type="EMBL" id="NIVC01001342">
    <property type="protein sequence ID" value="PAA69190.1"/>
    <property type="molecule type" value="Genomic_DNA"/>
</dbReference>
<feature type="transmembrane region" description="Helical" evidence="11">
    <location>
        <begin position="305"/>
        <end position="326"/>
    </location>
</feature>
<dbReference type="InterPro" id="IPR056768">
    <property type="entry name" value="THU_Piezo"/>
</dbReference>
<feature type="transmembrane region" description="Helical" evidence="11">
    <location>
        <begin position="1970"/>
        <end position="1989"/>
    </location>
</feature>
<keyword evidence="4" id="KW-1003">Cell membrane</keyword>
<feature type="transmembrane region" description="Helical" evidence="11">
    <location>
        <begin position="1793"/>
        <end position="1816"/>
    </location>
</feature>
<dbReference type="InterPro" id="IPR056769">
    <property type="entry name" value="Piezo_TM1-24"/>
</dbReference>
<dbReference type="Proteomes" id="UP000215902">
    <property type="component" value="Unassembled WGS sequence"/>
</dbReference>
<feature type="transmembrane region" description="Helical" evidence="11">
    <location>
        <begin position="547"/>
        <end position="570"/>
    </location>
</feature>
<feature type="transmembrane region" description="Helical" evidence="11">
    <location>
        <begin position="961"/>
        <end position="979"/>
    </location>
</feature>
<dbReference type="GO" id="GO:0005886">
    <property type="term" value="C:plasma membrane"/>
    <property type="evidence" value="ECO:0007669"/>
    <property type="project" value="UniProtKB-SubCell"/>
</dbReference>
<feature type="transmembrane region" description="Helical" evidence="11">
    <location>
        <begin position="918"/>
        <end position="941"/>
    </location>
</feature>
<dbReference type="STRING" id="282301.A0A267F5Z0"/>
<keyword evidence="7" id="KW-0406">Ion transport</keyword>
<dbReference type="OrthoDB" id="303066at2759"/>
<keyword evidence="18" id="KW-1185">Reference proteome</keyword>
<feature type="transmembrane region" description="Helical" evidence="11">
    <location>
        <begin position="1836"/>
        <end position="1853"/>
    </location>
</feature>
<evidence type="ECO:0000259" key="14">
    <source>
        <dbReference type="Pfam" id="PF23188"/>
    </source>
</evidence>
<dbReference type="InterPro" id="IPR027272">
    <property type="entry name" value="Piezo"/>
</dbReference>
<feature type="compositionally biased region" description="Basic and acidic residues" evidence="10">
    <location>
        <begin position="2417"/>
        <end position="2429"/>
    </location>
</feature>
<dbReference type="Pfam" id="PF23188">
    <property type="entry name" value="THU_Piezo1"/>
    <property type="match status" value="1"/>
</dbReference>
<proteinExistence type="inferred from homology"/>
<evidence type="ECO:0000256" key="7">
    <source>
        <dbReference type="ARBA" id="ARBA00023065"/>
    </source>
</evidence>
<feature type="domain" description="Piezo TM25-28" evidence="13">
    <location>
        <begin position="901"/>
        <end position="1112"/>
    </location>
</feature>
<protein>
    <submittedName>
        <fullName evidence="17">Uncharacterized protein</fullName>
    </submittedName>
</protein>
<evidence type="ECO:0000313" key="18">
    <source>
        <dbReference type="Proteomes" id="UP000215902"/>
    </source>
</evidence>
<feature type="region of interest" description="Disordered" evidence="10">
    <location>
        <begin position="1657"/>
        <end position="1736"/>
    </location>
</feature>
<feature type="transmembrane region" description="Helical" evidence="11">
    <location>
        <begin position="1571"/>
        <end position="1589"/>
    </location>
</feature>
<evidence type="ECO:0000256" key="11">
    <source>
        <dbReference type="SAM" id="Phobius"/>
    </source>
</evidence>
<feature type="region of interest" description="Disordered" evidence="10">
    <location>
        <begin position="2403"/>
        <end position="2429"/>
    </location>
</feature>
<feature type="compositionally biased region" description="Pro residues" evidence="10">
    <location>
        <begin position="50"/>
        <end position="62"/>
    </location>
</feature>
<feature type="transmembrane region" description="Helical" evidence="11">
    <location>
        <begin position="359"/>
        <end position="377"/>
    </location>
</feature>
<dbReference type="Pfam" id="PF15917">
    <property type="entry name" value="Piezo_TM25-28"/>
    <property type="match status" value="1"/>
</dbReference>
<feature type="transmembrane region" description="Helical" evidence="11">
    <location>
        <begin position="196"/>
        <end position="214"/>
    </location>
</feature>
<feature type="compositionally biased region" description="Acidic residues" evidence="10">
    <location>
        <begin position="1393"/>
        <end position="1407"/>
    </location>
</feature>
<keyword evidence="9" id="KW-0407">Ion channel</keyword>
<dbReference type="InterPro" id="IPR056770">
    <property type="entry name" value="Piezo_THU9_anchor"/>
</dbReference>
<feature type="transmembrane region" description="Helical" evidence="11">
    <location>
        <begin position="734"/>
        <end position="760"/>
    </location>
</feature>
<dbReference type="GO" id="GO:0008381">
    <property type="term" value="F:mechanosensitive monoatomic ion channel activity"/>
    <property type="evidence" value="ECO:0007669"/>
    <property type="project" value="InterPro"/>
</dbReference>
<keyword evidence="5 11" id="KW-0812">Transmembrane</keyword>
<evidence type="ECO:0000256" key="2">
    <source>
        <dbReference type="ARBA" id="ARBA00007821"/>
    </source>
</evidence>
<dbReference type="Pfam" id="PF12166">
    <property type="entry name" value="Piezo_cap"/>
    <property type="match status" value="1"/>
</dbReference>
<feature type="domain" description="Piezo transmembrane helical unit" evidence="14">
    <location>
        <begin position="1528"/>
        <end position="1647"/>
    </location>
</feature>
<evidence type="ECO:0000256" key="10">
    <source>
        <dbReference type="SAM" id="MobiDB-lite"/>
    </source>
</evidence>
<accession>A0A267F5Z0</accession>
<feature type="region of interest" description="Disordered" evidence="10">
    <location>
        <begin position="1390"/>
        <end position="1410"/>
    </location>
</feature>